<gene>
    <name evidence="2" type="ORF">WFA24289_01211</name>
</gene>
<sequence>MALKDFMTDFQHIGIPTNDLAATITFYEQLGFQVLGRFENGPKHFAFLQFGHLTIEAWDGGEVVAADGAINHFCMDTNDIEGAYEAAVAMNLEFVKPGIQDIPTFWDNGTRIFKFYGPNREVIEVCEIV</sequence>
<dbReference type="InterPro" id="IPR037523">
    <property type="entry name" value="VOC_core"/>
</dbReference>
<dbReference type="InterPro" id="IPR029068">
    <property type="entry name" value="Glyas_Bleomycin-R_OHBP_Dase"/>
</dbReference>
<dbReference type="Proteomes" id="UP000789707">
    <property type="component" value="Unassembled WGS sequence"/>
</dbReference>
<dbReference type="SUPFAM" id="SSF54593">
    <property type="entry name" value="Glyoxalase/Bleomycin resistance protein/Dihydroxybiphenyl dioxygenase"/>
    <property type="match status" value="1"/>
</dbReference>
<evidence type="ECO:0000259" key="1">
    <source>
        <dbReference type="PROSITE" id="PS51819"/>
    </source>
</evidence>
<dbReference type="Gene3D" id="3.10.180.10">
    <property type="entry name" value="2,3-Dihydroxybiphenyl 1,2-Dioxygenase, domain 1"/>
    <property type="match status" value="1"/>
</dbReference>
<proteinExistence type="predicted"/>
<name>A0ABM8Z663_9LACO</name>
<dbReference type="Pfam" id="PF00903">
    <property type="entry name" value="Glyoxalase"/>
    <property type="match status" value="1"/>
</dbReference>
<dbReference type="CDD" id="cd06587">
    <property type="entry name" value="VOC"/>
    <property type="match status" value="1"/>
</dbReference>
<evidence type="ECO:0000313" key="3">
    <source>
        <dbReference type="Proteomes" id="UP000789707"/>
    </source>
</evidence>
<protein>
    <recommendedName>
        <fullName evidence="1">VOC domain-containing protein</fullName>
    </recommendedName>
</protein>
<dbReference type="InterPro" id="IPR004360">
    <property type="entry name" value="Glyas_Fos-R_dOase_dom"/>
</dbReference>
<dbReference type="PROSITE" id="PS51819">
    <property type="entry name" value="VOC"/>
    <property type="match status" value="1"/>
</dbReference>
<evidence type="ECO:0000313" key="2">
    <source>
        <dbReference type="EMBL" id="CAH0416895.1"/>
    </source>
</evidence>
<feature type="domain" description="VOC" evidence="1">
    <location>
        <begin position="9"/>
        <end position="128"/>
    </location>
</feature>
<keyword evidence="3" id="KW-1185">Reference proteome</keyword>
<dbReference type="EMBL" id="CAKKNS010000005">
    <property type="protein sequence ID" value="CAH0416895.1"/>
    <property type="molecule type" value="Genomic_DNA"/>
</dbReference>
<reference evidence="2 3" key="1">
    <citation type="submission" date="2021-11" db="EMBL/GenBank/DDBJ databases">
        <authorList>
            <person name="Depoorter E."/>
        </authorList>
    </citation>
    <scope>NUCLEOTIDE SEQUENCE [LARGE SCALE GENOMIC DNA]</scope>
    <source>
        <strain evidence="2 3">LMG 24289</strain>
    </source>
</reference>
<accession>A0ABM8Z663</accession>
<comment type="caution">
    <text evidence="2">The sequence shown here is derived from an EMBL/GenBank/DDBJ whole genome shotgun (WGS) entry which is preliminary data.</text>
</comment>
<organism evidence="2 3">
    <name type="scientific">Periweissella fabaria</name>
    <dbReference type="NCBI Taxonomy" id="546157"/>
    <lineage>
        <taxon>Bacteria</taxon>
        <taxon>Bacillati</taxon>
        <taxon>Bacillota</taxon>
        <taxon>Bacilli</taxon>
        <taxon>Lactobacillales</taxon>
        <taxon>Lactobacillaceae</taxon>
        <taxon>Periweissella</taxon>
    </lineage>
</organism>
<dbReference type="RefSeq" id="WP_230096935.1">
    <property type="nucleotide sequence ID" value="NZ_CAKKNS010000005.1"/>
</dbReference>